<sequence>MEPLSGRKSLTDEVHDRLVDALCSGALPPGMPLRQEALAEELNVSRQPVLQALGLLRRDGLVVPMGRRGYRVAPVDAKLVEHVYDLREAFDGLAARLASKSPEDERKSALRAAIKQGHHALGSNSTADLVAADVAFHQTIYRLSGNPLLPEASAAIWLQVRRVMHADLQTGTGPDPVWTEHQAIADAICVGDGAAAQQLAIAHTRNAANRLITHMKDTAKTTL</sequence>
<evidence type="ECO:0000256" key="2">
    <source>
        <dbReference type="ARBA" id="ARBA00023125"/>
    </source>
</evidence>
<reference evidence="5 6" key="1">
    <citation type="submission" date="2015-12" db="EMBL/GenBank/DDBJ databases">
        <title>Genome sequence of Thalassospira lucentensis MCCC 1A02072.</title>
        <authorList>
            <person name="Lu L."/>
            <person name="Lai Q."/>
            <person name="Shao Z."/>
            <person name="Qian P."/>
        </authorList>
    </citation>
    <scope>NUCLEOTIDE SEQUENCE [LARGE SCALE GENOMIC DNA]</scope>
    <source>
        <strain evidence="5 6">MCCC 1A02072</strain>
    </source>
</reference>
<dbReference type="SMART" id="SM00895">
    <property type="entry name" value="FCD"/>
    <property type="match status" value="1"/>
</dbReference>
<evidence type="ECO:0000313" key="6">
    <source>
        <dbReference type="Proteomes" id="UP000076335"/>
    </source>
</evidence>
<dbReference type="Proteomes" id="UP000076335">
    <property type="component" value="Unassembled WGS sequence"/>
</dbReference>
<dbReference type="Gene3D" id="1.20.120.530">
    <property type="entry name" value="GntR ligand-binding domain-like"/>
    <property type="match status" value="1"/>
</dbReference>
<dbReference type="CDD" id="cd07377">
    <property type="entry name" value="WHTH_GntR"/>
    <property type="match status" value="1"/>
</dbReference>
<dbReference type="PANTHER" id="PTHR43537:SF45">
    <property type="entry name" value="GNTR FAMILY REGULATORY PROTEIN"/>
    <property type="match status" value="1"/>
</dbReference>
<dbReference type="Gene3D" id="1.10.10.10">
    <property type="entry name" value="Winged helix-like DNA-binding domain superfamily/Winged helix DNA-binding domain"/>
    <property type="match status" value="1"/>
</dbReference>
<evidence type="ECO:0000313" key="5">
    <source>
        <dbReference type="EMBL" id="KZB61113.1"/>
    </source>
</evidence>
<dbReference type="OrthoDB" id="8638122at2"/>
<dbReference type="Pfam" id="PF00392">
    <property type="entry name" value="GntR"/>
    <property type="match status" value="1"/>
</dbReference>
<dbReference type="InterPro" id="IPR000524">
    <property type="entry name" value="Tscrpt_reg_HTH_GntR"/>
</dbReference>
<organism evidence="5 6">
    <name type="scientific">Thalassospira lucentensis</name>
    <dbReference type="NCBI Taxonomy" id="168935"/>
    <lineage>
        <taxon>Bacteria</taxon>
        <taxon>Pseudomonadati</taxon>
        <taxon>Pseudomonadota</taxon>
        <taxon>Alphaproteobacteria</taxon>
        <taxon>Rhodospirillales</taxon>
        <taxon>Thalassospiraceae</taxon>
        <taxon>Thalassospira</taxon>
    </lineage>
</organism>
<dbReference type="InterPro" id="IPR011711">
    <property type="entry name" value="GntR_C"/>
</dbReference>
<accession>A0A154L0W9</accession>
<protein>
    <submittedName>
        <fullName evidence="5">GntR family transcriptional regulator</fullName>
    </submittedName>
</protein>
<keyword evidence="2" id="KW-0238">DNA-binding</keyword>
<dbReference type="RefSeq" id="WP_062953377.1">
    <property type="nucleotide sequence ID" value="NZ_CP136684.1"/>
</dbReference>
<dbReference type="SUPFAM" id="SSF46785">
    <property type="entry name" value="Winged helix' DNA-binding domain"/>
    <property type="match status" value="1"/>
</dbReference>
<evidence type="ECO:0000256" key="3">
    <source>
        <dbReference type="ARBA" id="ARBA00023163"/>
    </source>
</evidence>
<feature type="domain" description="HTH gntR-type" evidence="4">
    <location>
        <begin position="8"/>
        <end position="75"/>
    </location>
</feature>
<dbReference type="GO" id="GO:0003700">
    <property type="term" value="F:DNA-binding transcription factor activity"/>
    <property type="evidence" value="ECO:0007669"/>
    <property type="project" value="InterPro"/>
</dbReference>
<name>A0A154L0W9_9PROT</name>
<dbReference type="EMBL" id="LPVY01000024">
    <property type="protein sequence ID" value="KZB61113.1"/>
    <property type="molecule type" value="Genomic_DNA"/>
</dbReference>
<dbReference type="SMART" id="SM00345">
    <property type="entry name" value="HTH_GNTR"/>
    <property type="match status" value="1"/>
</dbReference>
<keyword evidence="3" id="KW-0804">Transcription</keyword>
<dbReference type="AlphaFoldDB" id="A0A154L0W9"/>
<proteinExistence type="predicted"/>
<dbReference type="InterPro" id="IPR036388">
    <property type="entry name" value="WH-like_DNA-bd_sf"/>
</dbReference>
<dbReference type="InterPro" id="IPR008920">
    <property type="entry name" value="TF_FadR/GntR_C"/>
</dbReference>
<dbReference type="PANTHER" id="PTHR43537">
    <property type="entry name" value="TRANSCRIPTIONAL REGULATOR, GNTR FAMILY"/>
    <property type="match status" value="1"/>
</dbReference>
<dbReference type="Pfam" id="PF07729">
    <property type="entry name" value="FCD"/>
    <property type="match status" value="1"/>
</dbReference>
<dbReference type="InterPro" id="IPR036390">
    <property type="entry name" value="WH_DNA-bd_sf"/>
</dbReference>
<gene>
    <name evidence="5" type="ORF">AUP42_07515</name>
</gene>
<comment type="caution">
    <text evidence="5">The sequence shown here is derived from an EMBL/GenBank/DDBJ whole genome shotgun (WGS) entry which is preliminary data.</text>
</comment>
<dbReference type="GO" id="GO:0003677">
    <property type="term" value="F:DNA binding"/>
    <property type="evidence" value="ECO:0007669"/>
    <property type="project" value="UniProtKB-KW"/>
</dbReference>
<evidence type="ECO:0000256" key="1">
    <source>
        <dbReference type="ARBA" id="ARBA00023015"/>
    </source>
</evidence>
<keyword evidence="1" id="KW-0805">Transcription regulation</keyword>
<evidence type="ECO:0000259" key="4">
    <source>
        <dbReference type="PROSITE" id="PS50949"/>
    </source>
</evidence>
<dbReference type="SUPFAM" id="SSF48008">
    <property type="entry name" value="GntR ligand-binding domain-like"/>
    <property type="match status" value="1"/>
</dbReference>
<dbReference type="PROSITE" id="PS50949">
    <property type="entry name" value="HTH_GNTR"/>
    <property type="match status" value="1"/>
</dbReference>